<evidence type="ECO:0000313" key="2">
    <source>
        <dbReference type="Proteomes" id="UP000507222"/>
    </source>
</evidence>
<dbReference type="AlphaFoldDB" id="A0A6J5V5Z7"/>
<gene>
    <name evidence="1" type="ORF">CURHAP_LOCUS36501</name>
</gene>
<dbReference type="Proteomes" id="UP000507222">
    <property type="component" value="Unassembled WGS sequence"/>
</dbReference>
<name>A0A6J5V5Z7_PRUAR</name>
<evidence type="ECO:0000313" key="1">
    <source>
        <dbReference type="EMBL" id="CAB4282845.1"/>
    </source>
</evidence>
<organism evidence="1 2">
    <name type="scientific">Prunus armeniaca</name>
    <name type="common">Apricot</name>
    <name type="synonym">Armeniaca vulgaris</name>
    <dbReference type="NCBI Taxonomy" id="36596"/>
    <lineage>
        <taxon>Eukaryota</taxon>
        <taxon>Viridiplantae</taxon>
        <taxon>Streptophyta</taxon>
        <taxon>Embryophyta</taxon>
        <taxon>Tracheophyta</taxon>
        <taxon>Spermatophyta</taxon>
        <taxon>Magnoliopsida</taxon>
        <taxon>eudicotyledons</taxon>
        <taxon>Gunneridae</taxon>
        <taxon>Pentapetalae</taxon>
        <taxon>rosids</taxon>
        <taxon>fabids</taxon>
        <taxon>Rosales</taxon>
        <taxon>Rosaceae</taxon>
        <taxon>Amygdaloideae</taxon>
        <taxon>Amygdaleae</taxon>
        <taxon>Prunus</taxon>
    </lineage>
</organism>
<protein>
    <submittedName>
        <fullName evidence="1">Uncharacterized protein</fullName>
    </submittedName>
</protein>
<accession>A0A6J5V5Z7</accession>
<sequence>MADHDRRREAMKCQRSQARVELHTNQELGFERSSGSVRDEIREGGLDEDLCCSYLAYTAKAA</sequence>
<dbReference type="EMBL" id="CAEKDK010000006">
    <property type="protein sequence ID" value="CAB4282845.1"/>
    <property type="molecule type" value="Genomic_DNA"/>
</dbReference>
<proteinExistence type="predicted"/>
<reference evidence="1 2" key="1">
    <citation type="submission" date="2020-05" db="EMBL/GenBank/DDBJ databases">
        <authorList>
            <person name="Campoy J."/>
            <person name="Schneeberger K."/>
            <person name="Spophaly S."/>
        </authorList>
    </citation>
    <scope>NUCLEOTIDE SEQUENCE [LARGE SCALE GENOMIC DNA]</scope>
    <source>
        <strain evidence="1">PruArmRojPasFocal</strain>
    </source>
</reference>